<organism evidence="1">
    <name type="scientific">uncultured Woeseiaceae bacterium</name>
    <dbReference type="NCBI Taxonomy" id="1983305"/>
    <lineage>
        <taxon>Bacteria</taxon>
        <taxon>Pseudomonadati</taxon>
        <taxon>Pseudomonadota</taxon>
        <taxon>Gammaproteobacteria</taxon>
        <taxon>Woeseiales</taxon>
        <taxon>Woeseiaceae</taxon>
        <taxon>environmental samples</taxon>
    </lineage>
</organism>
<dbReference type="EMBL" id="LR633967">
    <property type="protein sequence ID" value="VUX56286.1"/>
    <property type="molecule type" value="Genomic_DNA"/>
</dbReference>
<reference evidence="1" key="1">
    <citation type="submission" date="2019-07" db="EMBL/GenBank/DDBJ databases">
        <authorList>
            <person name="Weber M."/>
            <person name="Kostadinov I."/>
            <person name="Kostadinov D I."/>
        </authorList>
    </citation>
    <scope>NUCLEOTIDE SEQUENCE</scope>
    <source>
        <strain evidence="1">Gfbio:sag-sample-m06:053724c1-46a9-4a36-b237-ea2bf867836b</strain>
    </source>
</reference>
<name>A0A7D9H5E5_9GAMM</name>
<accession>A0A7D9H5E5</accession>
<gene>
    <name evidence="1" type="ORF">JTBM06_V1_520009</name>
</gene>
<sequence>MDREWKIEAIGADLIAVVNYDARGLSAIITGEIVDAPQAGDSDLPPRIMGSELYGPETVRAQSLGELRWAVEEKIEKDVGQVIKWSDD</sequence>
<proteinExistence type="predicted"/>
<evidence type="ECO:0000313" key="1">
    <source>
        <dbReference type="EMBL" id="VUX56286.1"/>
    </source>
</evidence>
<protein>
    <submittedName>
        <fullName evidence="1">Uncharacterized protein</fullName>
    </submittedName>
</protein>
<dbReference type="AlphaFoldDB" id="A0A7D9H5E5"/>